<comment type="caution">
    <text evidence="1">The sequence shown here is derived from an EMBL/GenBank/DDBJ whole genome shotgun (WGS) entry which is preliminary data.</text>
</comment>
<dbReference type="EMBL" id="BAAALT010000004">
    <property type="protein sequence ID" value="GAA1784701.1"/>
    <property type="molecule type" value="Genomic_DNA"/>
</dbReference>
<gene>
    <name evidence="1" type="ORF">GCM10009682_03570</name>
</gene>
<accession>A0ABN2LDU4</accession>
<evidence type="ECO:0000313" key="1">
    <source>
        <dbReference type="EMBL" id="GAA1784701.1"/>
    </source>
</evidence>
<name>A0ABN2LDU4_9ACTN</name>
<sequence>MAIALAALHGVPLVPADDVVTGLRAMTTTQQQPELHYWDAHPEAGEWPPARIAQLHLSVAEVLRPAFEAIVREHAENLDPVTLEGDYLLPDFAQHPGVRAVVLAEPDTARLVANYAAREPGPGEQRLRAEVSRLVGAELTRRASAADVPVVAAVPWRDAADRVAAALAMATRP</sequence>
<reference evidence="1 2" key="1">
    <citation type="journal article" date="2019" name="Int. J. Syst. Evol. Microbiol.">
        <title>The Global Catalogue of Microorganisms (GCM) 10K type strain sequencing project: providing services to taxonomists for standard genome sequencing and annotation.</title>
        <authorList>
            <consortium name="The Broad Institute Genomics Platform"/>
            <consortium name="The Broad Institute Genome Sequencing Center for Infectious Disease"/>
            <person name="Wu L."/>
            <person name="Ma J."/>
        </authorList>
    </citation>
    <scope>NUCLEOTIDE SEQUENCE [LARGE SCALE GENOMIC DNA]</scope>
    <source>
        <strain evidence="1 2">JCM 13250</strain>
    </source>
</reference>
<protein>
    <submittedName>
        <fullName evidence="1">Uncharacterized protein</fullName>
    </submittedName>
</protein>
<dbReference type="Proteomes" id="UP001500218">
    <property type="component" value="Unassembled WGS sequence"/>
</dbReference>
<evidence type="ECO:0000313" key="2">
    <source>
        <dbReference type="Proteomes" id="UP001500218"/>
    </source>
</evidence>
<dbReference type="RefSeq" id="WP_344125456.1">
    <property type="nucleotide sequence ID" value="NZ_BAAALT010000004.1"/>
</dbReference>
<organism evidence="1 2">
    <name type="scientific">Luedemannella flava</name>
    <dbReference type="NCBI Taxonomy" id="349316"/>
    <lineage>
        <taxon>Bacteria</taxon>
        <taxon>Bacillati</taxon>
        <taxon>Actinomycetota</taxon>
        <taxon>Actinomycetes</taxon>
        <taxon>Micromonosporales</taxon>
        <taxon>Micromonosporaceae</taxon>
        <taxon>Luedemannella</taxon>
    </lineage>
</organism>
<proteinExistence type="predicted"/>
<keyword evidence="2" id="KW-1185">Reference proteome</keyword>